<evidence type="ECO:0000256" key="5">
    <source>
        <dbReference type="SAM" id="Phobius"/>
    </source>
</evidence>
<protein>
    <recommendedName>
        <fullName evidence="8">Cobalt ABC transporter permease</fullName>
    </recommendedName>
</protein>
<dbReference type="eggNOG" id="COG0619">
    <property type="taxonomic scope" value="Bacteria"/>
</dbReference>
<dbReference type="STRING" id="1348662.CARG_07450"/>
<dbReference type="Pfam" id="PF02361">
    <property type="entry name" value="CbiQ"/>
    <property type="match status" value="1"/>
</dbReference>
<dbReference type="KEGG" id="caz:CARG_07450"/>
<dbReference type="GeneID" id="78250244"/>
<organism evidence="6 7">
    <name type="scientific">Corynebacterium argentoratense DSM 44202</name>
    <dbReference type="NCBI Taxonomy" id="1348662"/>
    <lineage>
        <taxon>Bacteria</taxon>
        <taxon>Bacillati</taxon>
        <taxon>Actinomycetota</taxon>
        <taxon>Actinomycetes</taxon>
        <taxon>Mycobacteriales</taxon>
        <taxon>Corynebacteriaceae</taxon>
        <taxon>Corynebacterium</taxon>
    </lineage>
</organism>
<dbReference type="PANTHER" id="PTHR33514:SF13">
    <property type="entry name" value="PROTEIN ABCI12, CHLOROPLASTIC"/>
    <property type="match status" value="1"/>
</dbReference>
<dbReference type="InterPro" id="IPR003339">
    <property type="entry name" value="ABC/ECF_trnsptr_transmembrane"/>
</dbReference>
<keyword evidence="7" id="KW-1185">Reference proteome</keyword>
<evidence type="ECO:0000256" key="3">
    <source>
        <dbReference type="ARBA" id="ARBA00022989"/>
    </source>
</evidence>
<feature type="transmembrane region" description="Helical" evidence="5">
    <location>
        <begin position="102"/>
        <end position="121"/>
    </location>
</feature>
<feature type="transmembrane region" description="Helical" evidence="5">
    <location>
        <begin position="73"/>
        <end position="95"/>
    </location>
</feature>
<dbReference type="HOGENOM" id="CLU_056469_4_1_11"/>
<dbReference type="PANTHER" id="PTHR33514">
    <property type="entry name" value="PROTEIN ABCI12, CHLOROPLASTIC"/>
    <property type="match status" value="1"/>
</dbReference>
<evidence type="ECO:0000313" key="7">
    <source>
        <dbReference type="Proteomes" id="UP000016943"/>
    </source>
</evidence>
<evidence type="ECO:0000256" key="2">
    <source>
        <dbReference type="ARBA" id="ARBA00022692"/>
    </source>
</evidence>
<dbReference type="GO" id="GO:0005886">
    <property type="term" value="C:plasma membrane"/>
    <property type="evidence" value="ECO:0007669"/>
    <property type="project" value="TreeGrafter"/>
</dbReference>
<evidence type="ECO:0008006" key="8">
    <source>
        <dbReference type="Google" id="ProtNLM"/>
    </source>
</evidence>
<proteinExistence type="predicted"/>
<evidence type="ECO:0000256" key="4">
    <source>
        <dbReference type="ARBA" id="ARBA00023136"/>
    </source>
</evidence>
<reference evidence="6 7" key="1">
    <citation type="journal article" date="2013" name="Genome Announc.">
        <title>Whole-Genome Sequence of the Clinical Strain Corynebacterium argentoratense DSM 44202, Isolated from a Human Throat Specimen.</title>
        <authorList>
            <person name="Bomholt C."/>
            <person name="Glaub A."/>
            <person name="Gravermann K."/>
            <person name="Albersmeier A."/>
            <person name="Brinkrolf K."/>
            <person name="Ruckert C."/>
            <person name="Tauch A."/>
        </authorList>
    </citation>
    <scope>NUCLEOTIDE SEQUENCE [LARGE SCALE GENOMIC DNA]</scope>
    <source>
        <strain evidence="6">DSM 44202</strain>
    </source>
</reference>
<accession>U3GVS4</accession>
<dbReference type="CDD" id="cd16914">
    <property type="entry name" value="EcfT"/>
    <property type="match status" value="1"/>
</dbReference>
<dbReference type="RefSeq" id="WP_021012001.1">
    <property type="nucleotide sequence ID" value="NC_022198.1"/>
</dbReference>
<keyword evidence="4 5" id="KW-0472">Membrane</keyword>
<evidence type="ECO:0000313" key="6">
    <source>
        <dbReference type="EMBL" id="AGU15610.1"/>
    </source>
</evidence>
<name>U3GVS4_9CORY</name>
<keyword evidence="3 5" id="KW-1133">Transmembrane helix</keyword>
<dbReference type="PATRIC" id="fig|1348662.3.peg.1472"/>
<dbReference type="AlphaFoldDB" id="U3GVS4"/>
<evidence type="ECO:0000256" key="1">
    <source>
        <dbReference type="ARBA" id="ARBA00004141"/>
    </source>
</evidence>
<sequence length="211" mass="22207">MASVRNVLVTNAMLGTYIDGDTVLHRMRPGVKMLLLVAFIVVVSVVVTDPWVAAGTTVVALLGYAVARIPVRVAWAQVLPPLPVLVVLSAATCWMDGVSRGVTIFFSVYASIVAATLFTLTTRVSAMLDALERGLGPLGRVGVPVRAVTLTLMLTIRLIPVQLQAVGQAIEAARARGSRMSLVSVGVPVIIRSVRRAQTLGDALIARGAGD</sequence>
<feature type="transmembrane region" description="Helical" evidence="5">
    <location>
        <begin position="34"/>
        <end position="67"/>
    </location>
</feature>
<comment type="subcellular location">
    <subcellularLocation>
        <location evidence="1">Membrane</location>
        <topology evidence="1">Multi-pass membrane protein</topology>
    </subcellularLocation>
</comment>
<dbReference type="EMBL" id="CP006365">
    <property type="protein sequence ID" value="AGU15610.1"/>
    <property type="molecule type" value="Genomic_DNA"/>
</dbReference>
<gene>
    <name evidence="6" type="ORF">CARG_07450</name>
</gene>
<keyword evidence="2 5" id="KW-0812">Transmembrane</keyword>
<dbReference type="Proteomes" id="UP000016943">
    <property type="component" value="Chromosome"/>
</dbReference>
<dbReference type="OrthoDB" id="509049at2"/>